<keyword evidence="4" id="KW-1185">Reference proteome</keyword>
<sequence>MKKLLLVFVTVLITVSVYAQKTADIGIWGGSSTLWGDMDENKPFQTFNLNYGAYFRYNINARVGVRAMFLNGTFANEDFVENAPWSFDKNVSEFTVQAEINYLRYILGERKMRFSPYVTIGLGMAYFKYNFRPVEIAEFNPDYPVLNNPDLEIDPDTGLPKEYEENVVTPTIPFGIGIKYTIGERLGLGVEYQMRKYMSDQLDDLDDPLAHTNGMNEIVTYNDGSHNNDWGGYLGVHLTYKIYIGKKACPAYDSKNW</sequence>
<dbReference type="Pfam" id="PF19573">
    <property type="entry name" value="DUF6089"/>
    <property type="match status" value="1"/>
</dbReference>
<accession>A0A9X3J6X8</accession>
<dbReference type="SUPFAM" id="SSF56925">
    <property type="entry name" value="OMPA-like"/>
    <property type="match status" value="1"/>
</dbReference>
<evidence type="ECO:0000259" key="2">
    <source>
        <dbReference type="Pfam" id="PF19573"/>
    </source>
</evidence>
<evidence type="ECO:0000313" key="4">
    <source>
        <dbReference type="Proteomes" id="UP001145087"/>
    </source>
</evidence>
<dbReference type="RefSeq" id="WP_343332439.1">
    <property type="nucleotide sequence ID" value="NZ_JAPOHD010000013.1"/>
</dbReference>
<reference evidence="3" key="1">
    <citation type="submission" date="2022-11" db="EMBL/GenBank/DDBJ databases">
        <title>Marilongibacter aestuarii gen. nov., sp. nov., isolated from tidal flat sediment.</title>
        <authorList>
            <person name="Jiayan W."/>
        </authorList>
    </citation>
    <scope>NUCLEOTIDE SEQUENCE</scope>
    <source>
        <strain evidence="3">Z1-6</strain>
    </source>
</reference>
<comment type="caution">
    <text evidence="3">The sequence shown here is derived from an EMBL/GenBank/DDBJ whole genome shotgun (WGS) entry which is preliminary data.</text>
</comment>
<gene>
    <name evidence="3" type="ORF">OU798_07110</name>
</gene>
<keyword evidence="1" id="KW-0732">Signal</keyword>
<proteinExistence type="predicted"/>
<dbReference type="EMBL" id="JAPOHD010000013">
    <property type="protein sequence ID" value="MCY1720105.1"/>
    <property type="molecule type" value="Genomic_DNA"/>
</dbReference>
<feature type="domain" description="DUF6089" evidence="2">
    <location>
        <begin position="3"/>
        <end position="133"/>
    </location>
</feature>
<dbReference type="InterPro" id="IPR011250">
    <property type="entry name" value="OMP/PagP_B-barrel"/>
</dbReference>
<dbReference type="Gene3D" id="2.40.160.20">
    <property type="match status" value="1"/>
</dbReference>
<feature type="chain" id="PRO_5040737264" evidence="1">
    <location>
        <begin position="20"/>
        <end position="257"/>
    </location>
</feature>
<evidence type="ECO:0000313" key="3">
    <source>
        <dbReference type="EMBL" id="MCY1720105.1"/>
    </source>
</evidence>
<organism evidence="3 4">
    <name type="scientific">Draconibacterium aestuarii</name>
    <dbReference type="NCBI Taxonomy" id="2998507"/>
    <lineage>
        <taxon>Bacteria</taxon>
        <taxon>Pseudomonadati</taxon>
        <taxon>Bacteroidota</taxon>
        <taxon>Bacteroidia</taxon>
        <taxon>Marinilabiliales</taxon>
        <taxon>Prolixibacteraceae</taxon>
        <taxon>Draconibacterium</taxon>
    </lineage>
</organism>
<evidence type="ECO:0000256" key="1">
    <source>
        <dbReference type="SAM" id="SignalP"/>
    </source>
</evidence>
<protein>
    <submittedName>
        <fullName evidence="3">DUF6089 family protein</fullName>
    </submittedName>
</protein>
<dbReference type="AlphaFoldDB" id="A0A9X3J6X8"/>
<name>A0A9X3J6X8_9BACT</name>
<dbReference type="InterPro" id="IPR045743">
    <property type="entry name" value="DUF6089"/>
</dbReference>
<feature type="signal peptide" evidence="1">
    <location>
        <begin position="1"/>
        <end position="19"/>
    </location>
</feature>
<dbReference type="Proteomes" id="UP001145087">
    <property type="component" value="Unassembled WGS sequence"/>
</dbReference>